<gene>
    <name evidence="3" type="primary">LOC115623099</name>
</gene>
<organism evidence="2 3">
    <name type="scientific">Drosophila lebanonensis</name>
    <name type="common">Fruit fly</name>
    <name type="synonym">Scaptodrosophila lebanonensis</name>
    <dbReference type="NCBI Taxonomy" id="7225"/>
    <lineage>
        <taxon>Eukaryota</taxon>
        <taxon>Metazoa</taxon>
        <taxon>Ecdysozoa</taxon>
        <taxon>Arthropoda</taxon>
        <taxon>Hexapoda</taxon>
        <taxon>Insecta</taxon>
        <taxon>Pterygota</taxon>
        <taxon>Neoptera</taxon>
        <taxon>Endopterygota</taxon>
        <taxon>Diptera</taxon>
        <taxon>Brachycera</taxon>
        <taxon>Muscomorpha</taxon>
        <taxon>Ephydroidea</taxon>
        <taxon>Drosophilidae</taxon>
        <taxon>Scaptodrosophila</taxon>
    </lineage>
</organism>
<keyword evidence="1" id="KW-0472">Membrane</keyword>
<evidence type="ECO:0000313" key="3">
    <source>
        <dbReference type="RefSeq" id="XP_030373165.1"/>
    </source>
</evidence>
<evidence type="ECO:0000256" key="1">
    <source>
        <dbReference type="SAM" id="Phobius"/>
    </source>
</evidence>
<accession>A0A6J2TCQ2</accession>
<evidence type="ECO:0000313" key="2">
    <source>
        <dbReference type="Proteomes" id="UP000504634"/>
    </source>
</evidence>
<keyword evidence="1" id="KW-0812">Transmembrane</keyword>
<dbReference type="RefSeq" id="XP_030373165.1">
    <property type="nucleotide sequence ID" value="XM_030517305.1"/>
</dbReference>
<protein>
    <submittedName>
        <fullName evidence="3">Uncharacterized protein LOC115623099</fullName>
    </submittedName>
</protein>
<keyword evidence="2" id="KW-1185">Reference proteome</keyword>
<proteinExistence type="predicted"/>
<feature type="transmembrane region" description="Helical" evidence="1">
    <location>
        <begin position="12"/>
        <end position="38"/>
    </location>
</feature>
<feature type="transmembrane region" description="Helical" evidence="1">
    <location>
        <begin position="44"/>
        <end position="69"/>
    </location>
</feature>
<dbReference type="AlphaFoldDB" id="A0A6J2TCQ2"/>
<feature type="transmembrane region" description="Helical" evidence="1">
    <location>
        <begin position="76"/>
        <end position="100"/>
    </location>
</feature>
<keyword evidence="1" id="KW-1133">Transmembrane helix</keyword>
<dbReference type="OrthoDB" id="7868860at2759"/>
<sequence length="139" mass="16180">MCTLNKICCCCNLPIGAVIIAILDWILTGFQCILAWSLLHAQLIYTYIIGFLIFPHFISCPLVIISYFYRKKILPMIYLITGILRIISLIGYIIMLFIILDYRLEIISTTFQLIQIALGIYYWICIYSWYKALDSSEET</sequence>
<name>A0A6J2TCQ2_DROLE</name>
<dbReference type="Proteomes" id="UP000504634">
    <property type="component" value="Unplaced"/>
</dbReference>
<dbReference type="GeneID" id="115623099"/>
<reference evidence="3" key="1">
    <citation type="submission" date="2025-08" db="UniProtKB">
        <authorList>
            <consortium name="RefSeq"/>
        </authorList>
    </citation>
    <scope>IDENTIFICATION</scope>
    <source>
        <strain evidence="3">11010-0011.00</strain>
        <tissue evidence="3">Whole body</tissue>
    </source>
</reference>
<feature type="transmembrane region" description="Helical" evidence="1">
    <location>
        <begin position="106"/>
        <end position="130"/>
    </location>
</feature>